<organism evidence="1 2">
    <name type="scientific">Glomus cerebriforme</name>
    <dbReference type="NCBI Taxonomy" id="658196"/>
    <lineage>
        <taxon>Eukaryota</taxon>
        <taxon>Fungi</taxon>
        <taxon>Fungi incertae sedis</taxon>
        <taxon>Mucoromycota</taxon>
        <taxon>Glomeromycotina</taxon>
        <taxon>Glomeromycetes</taxon>
        <taxon>Glomerales</taxon>
        <taxon>Glomeraceae</taxon>
        <taxon>Glomus</taxon>
    </lineage>
</organism>
<dbReference type="Proteomes" id="UP000265703">
    <property type="component" value="Unassembled WGS sequence"/>
</dbReference>
<reference evidence="1 2" key="1">
    <citation type="submission" date="2018-06" db="EMBL/GenBank/DDBJ databases">
        <title>Comparative genomics reveals the genomic features of Rhizophagus irregularis, R. cerebriforme, R. diaphanum and Gigaspora rosea, and their symbiotic lifestyle signature.</title>
        <authorList>
            <person name="Morin E."/>
            <person name="San Clemente H."/>
            <person name="Chen E.C.H."/>
            <person name="De La Providencia I."/>
            <person name="Hainaut M."/>
            <person name="Kuo A."/>
            <person name="Kohler A."/>
            <person name="Murat C."/>
            <person name="Tang N."/>
            <person name="Roy S."/>
            <person name="Loubradou J."/>
            <person name="Henrissat B."/>
            <person name="Grigoriev I.V."/>
            <person name="Corradi N."/>
            <person name="Roux C."/>
            <person name="Martin F.M."/>
        </authorList>
    </citation>
    <scope>NUCLEOTIDE SEQUENCE [LARGE SCALE GENOMIC DNA]</scope>
    <source>
        <strain evidence="1 2">DAOM 227022</strain>
    </source>
</reference>
<comment type="caution">
    <text evidence="1">The sequence shown here is derived from an EMBL/GenBank/DDBJ whole genome shotgun (WGS) entry which is preliminary data.</text>
</comment>
<evidence type="ECO:0000313" key="2">
    <source>
        <dbReference type="Proteomes" id="UP000265703"/>
    </source>
</evidence>
<gene>
    <name evidence="1" type="ORF">C1645_837522</name>
</gene>
<dbReference type="AlphaFoldDB" id="A0A397SAT0"/>
<dbReference type="OrthoDB" id="2130967at2759"/>
<evidence type="ECO:0000313" key="1">
    <source>
        <dbReference type="EMBL" id="RIA81107.1"/>
    </source>
</evidence>
<name>A0A397SAT0_9GLOM</name>
<proteinExistence type="predicted"/>
<dbReference type="EMBL" id="QKYT01000846">
    <property type="protein sequence ID" value="RIA81107.1"/>
    <property type="molecule type" value="Genomic_DNA"/>
</dbReference>
<keyword evidence="2" id="KW-1185">Reference proteome</keyword>
<sequence length="76" mass="8441">MGLSGSLSYEVAAPNDFTILDHREIAVQQPFLGQAGTLSYFITWISSYVLSINGRRFATLATRQQQAVELDVNFES</sequence>
<protein>
    <submittedName>
        <fullName evidence="1">Uncharacterized protein</fullName>
    </submittedName>
</protein>
<accession>A0A397SAT0</accession>